<evidence type="ECO:0000313" key="1">
    <source>
        <dbReference type="EMBL" id="CUV30464.1"/>
    </source>
</evidence>
<dbReference type="EMBL" id="LN899824">
    <property type="protein sequence ID" value="CUV30464.1"/>
    <property type="molecule type" value="Genomic_DNA"/>
</dbReference>
<gene>
    <name evidence="1" type="ORF">RUN1985_v1_640039</name>
</gene>
<sequence length="58" mass="6083">MAIGERPEIDPHGRREIAGDTFTGLAKVSACMAPVRHAAASECAIVVVALIRDAVEPL</sequence>
<accession>A0A0S4V6Z3</accession>
<proteinExistence type="predicted"/>
<reference evidence="1" key="1">
    <citation type="submission" date="2015-10" db="EMBL/GenBank/DDBJ databases">
        <authorList>
            <person name="Gilbert D.G."/>
        </authorList>
    </citation>
    <scope>NUCLEOTIDE SEQUENCE</scope>
    <source>
        <strain evidence="1">Phyl III-seqv23</strain>
    </source>
</reference>
<organism evidence="1">
    <name type="scientific">Ralstonia solanacearum</name>
    <name type="common">Pseudomonas solanacearum</name>
    <dbReference type="NCBI Taxonomy" id="305"/>
    <lineage>
        <taxon>Bacteria</taxon>
        <taxon>Pseudomonadati</taxon>
        <taxon>Pseudomonadota</taxon>
        <taxon>Betaproteobacteria</taxon>
        <taxon>Burkholderiales</taxon>
        <taxon>Burkholderiaceae</taxon>
        <taxon>Ralstonia</taxon>
        <taxon>Ralstonia solanacearum species complex</taxon>
    </lineage>
</organism>
<dbReference type="AlphaFoldDB" id="A0A0S4V6Z3"/>
<protein>
    <submittedName>
        <fullName evidence="1">Uncharacterized protein</fullName>
    </submittedName>
</protein>
<name>A0A0S4V6Z3_RALSL</name>